<sequence length="116" mass="12104">MERRSALLSATDDDEEEEEEASCDSTREKSEAQSNGEQAKAKAKASPRSAPPIRTAEDKGKAALGGFGPSGRLFSALVPSGIGDWRGEDESGAAGGRNKWGGMKNHEADGPRTQGG</sequence>
<protein>
    <submittedName>
        <fullName evidence="2">Uncharacterized protein</fullName>
    </submittedName>
</protein>
<accession>A0A395N6I1</accession>
<name>A0A395N6I1_TRIAR</name>
<dbReference type="EMBL" id="PXOA01001325">
    <property type="protein sequence ID" value="RFU71742.1"/>
    <property type="molecule type" value="Genomic_DNA"/>
</dbReference>
<organism evidence="2 3">
    <name type="scientific">Trichoderma arundinaceum</name>
    <dbReference type="NCBI Taxonomy" id="490622"/>
    <lineage>
        <taxon>Eukaryota</taxon>
        <taxon>Fungi</taxon>
        <taxon>Dikarya</taxon>
        <taxon>Ascomycota</taxon>
        <taxon>Pezizomycotina</taxon>
        <taxon>Sordariomycetes</taxon>
        <taxon>Hypocreomycetidae</taxon>
        <taxon>Hypocreales</taxon>
        <taxon>Hypocreaceae</taxon>
        <taxon>Trichoderma</taxon>
    </lineage>
</organism>
<feature type="compositionally biased region" description="Acidic residues" evidence="1">
    <location>
        <begin position="11"/>
        <end position="22"/>
    </location>
</feature>
<reference evidence="2 3" key="1">
    <citation type="journal article" date="2018" name="PLoS Pathog.">
        <title>Evolution of structural diversity of trichothecenes, a family of toxins produced by plant pathogenic and entomopathogenic fungi.</title>
        <authorList>
            <person name="Proctor R.H."/>
            <person name="McCormick S.P."/>
            <person name="Kim H.S."/>
            <person name="Cardoza R.E."/>
            <person name="Stanley A.M."/>
            <person name="Lindo L."/>
            <person name="Kelly A."/>
            <person name="Brown D.W."/>
            <person name="Lee T."/>
            <person name="Vaughan M.M."/>
            <person name="Alexander N.J."/>
            <person name="Busman M."/>
            <person name="Gutierrez S."/>
        </authorList>
    </citation>
    <scope>NUCLEOTIDE SEQUENCE [LARGE SCALE GENOMIC DNA]</scope>
    <source>
        <strain evidence="2 3">IBT 40837</strain>
    </source>
</reference>
<dbReference type="Proteomes" id="UP000266272">
    <property type="component" value="Unassembled WGS sequence"/>
</dbReference>
<dbReference type="AlphaFoldDB" id="A0A395N6I1"/>
<evidence type="ECO:0000256" key="1">
    <source>
        <dbReference type="SAM" id="MobiDB-lite"/>
    </source>
</evidence>
<evidence type="ECO:0000313" key="3">
    <source>
        <dbReference type="Proteomes" id="UP000266272"/>
    </source>
</evidence>
<comment type="caution">
    <text evidence="2">The sequence shown here is derived from an EMBL/GenBank/DDBJ whole genome shotgun (WGS) entry which is preliminary data.</text>
</comment>
<evidence type="ECO:0000313" key="2">
    <source>
        <dbReference type="EMBL" id="RFU71742.1"/>
    </source>
</evidence>
<proteinExistence type="predicted"/>
<keyword evidence="3" id="KW-1185">Reference proteome</keyword>
<gene>
    <name evidence="2" type="ORF">TARUN_10521</name>
</gene>
<feature type="region of interest" description="Disordered" evidence="1">
    <location>
        <begin position="1"/>
        <end position="116"/>
    </location>
</feature>